<dbReference type="Proteomes" id="UP000326582">
    <property type="component" value="Chromosome 1"/>
</dbReference>
<dbReference type="EMBL" id="CP038484">
    <property type="protein sequence ID" value="QFZ25770.1"/>
    <property type="molecule type" value="Genomic_DNA"/>
</dbReference>
<sequence>MGIIALKSHLRMFRYLPRRMNGIFAVEKPKGVTSSKVVLQLQSIFDTSDVFARDLAESKQKVHEQLTKGTKWSASKIANRVKKTKIKVGHGGTLDPLASGVLIIGVGTGTKKLSYYLGECTKTYETRAVLGQSTTTGDSEGEVLTRTEVDHVTLDDLKKAARKFVGKSKQTPPIYSALKVDGKPLYEYAREGIPLPKAIKARDVTVESFTVHDDFGPHPDFGPIKVVPDAEGNTVEAMLANNPTLNDHEIYFSDEFMADPNVSDEEKNTHIKPRLVDPNTPQPESLPVFHATATVGSGTYIRSLISDLGRAVGSSAFMVELVRSKQSDWELGKNVFKVTDFTERDSRIWGPVLKRVLDNGPEVLVDEEFEKVSQTLGPLLAEEKKRAAEELKQEDQDGKKDEAEVKHGNEDEEKEKTDDNEKDVQETADLQAEKRRKIEVSAMTNEQ</sequence>
<proteinExistence type="predicted"/>
<gene>
    <name evidence="1" type="ORF">EJF14_10881</name>
</gene>
<reference evidence="2" key="1">
    <citation type="journal article" date="2019" name="MBio">
        <title>Comparative genomics for the elucidation of multidrug resistance (MDR) in Candida lusitaniae.</title>
        <authorList>
            <person name="Kannan A."/>
            <person name="Asner S.A."/>
            <person name="Trachsel E."/>
            <person name="Kelly S."/>
            <person name="Parker J."/>
            <person name="Sanglard D."/>
        </authorList>
    </citation>
    <scope>NUCLEOTIDE SEQUENCE [LARGE SCALE GENOMIC DNA]</scope>
    <source>
        <strain evidence="2">P1</strain>
    </source>
</reference>
<organism evidence="1 2">
    <name type="scientific">Clavispora lusitaniae</name>
    <name type="common">Candida lusitaniae</name>
    <dbReference type="NCBI Taxonomy" id="36911"/>
    <lineage>
        <taxon>Eukaryota</taxon>
        <taxon>Fungi</taxon>
        <taxon>Dikarya</taxon>
        <taxon>Ascomycota</taxon>
        <taxon>Saccharomycotina</taxon>
        <taxon>Pichiomycetes</taxon>
        <taxon>Metschnikowiaceae</taxon>
        <taxon>Clavispora</taxon>
    </lineage>
</organism>
<evidence type="ECO:0000313" key="1">
    <source>
        <dbReference type="EMBL" id="QFZ25770.1"/>
    </source>
</evidence>
<evidence type="ECO:0000313" key="2">
    <source>
        <dbReference type="Proteomes" id="UP000326582"/>
    </source>
</evidence>
<name>A0ACD0WE75_CLALS</name>
<keyword evidence="2" id="KW-1185">Reference proteome</keyword>
<protein>
    <submittedName>
        <fullName evidence="1">tRNA pseudouridine synthase</fullName>
    </submittedName>
</protein>
<accession>A0ACD0WE75</accession>